<name>A0A4S5DYD1_9ACTN</name>
<dbReference type="AlphaFoldDB" id="A0A4S5DYD1"/>
<protein>
    <recommendedName>
        <fullName evidence="4">Lipoprotein</fullName>
    </recommendedName>
</protein>
<evidence type="ECO:0000313" key="2">
    <source>
        <dbReference type="EMBL" id="THJ63971.1"/>
    </source>
</evidence>
<accession>A0A4S5DYD1</accession>
<evidence type="ECO:0000313" key="3">
    <source>
        <dbReference type="Proteomes" id="UP000305282"/>
    </source>
</evidence>
<feature type="region of interest" description="Disordered" evidence="1">
    <location>
        <begin position="17"/>
        <end position="76"/>
    </location>
</feature>
<sequence>MSVVTVLAVLVLGGCSQNLTQNSGRPVPQTSMPTDRHVSPAPVPPVSAQIIGPGYAPPRTAGPTQTASPNPPGGKV</sequence>
<evidence type="ECO:0008006" key="4">
    <source>
        <dbReference type="Google" id="ProtNLM"/>
    </source>
</evidence>
<dbReference type="EMBL" id="SSXH01000557">
    <property type="protein sequence ID" value="THJ63971.1"/>
    <property type="molecule type" value="Genomic_DNA"/>
</dbReference>
<proteinExistence type="predicted"/>
<gene>
    <name evidence="2" type="ORF">E7Y31_17940</name>
</gene>
<feature type="compositionally biased region" description="Polar residues" evidence="1">
    <location>
        <begin position="17"/>
        <end position="33"/>
    </location>
</feature>
<organism evidence="2 3">
    <name type="scientific">Candidatus Frankia alpina</name>
    <dbReference type="NCBI Taxonomy" id="2699483"/>
    <lineage>
        <taxon>Bacteria</taxon>
        <taxon>Bacillati</taxon>
        <taxon>Actinomycetota</taxon>
        <taxon>Actinomycetes</taxon>
        <taxon>Frankiales</taxon>
        <taxon>Frankiaceae</taxon>
        <taxon>Frankia</taxon>
    </lineage>
</organism>
<keyword evidence="3" id="KW-1185">Reference proteome</keyword>
<comment type="caution">
    <text evidence="2">The sequence shown here is derived from an EMBL/GenBank/DDBJ whole genome shotgun (WGS) entry which is preliminary data.</text>
</comment>
<evidence type="ECO:0000256" key="1">
    <source>
        <dbReference type="SAM" id="MobiDB-lite"/>
    </source>
</evidence>
<dbReference type="Proteomes" id="UP000305282">
    <property type="component" value="Unassembled WGS sequence"/>
</dbReference>
<reference evidence="2 3" key="1">
    <citation type="submission" date="2019-04" db="EMBL/GenBank/DDBJ databases">
        <title>Draft genome sequences for three unisolated Alnus-infective Frankia Sp+ strains, AgTrS, AiOr and AvVan, the first sequenced Frankia strains able to sporulate in-planta.</title>
        <authorList>
            <person name="Bethencourt L."/>
            <person name="Vautrin F."/>
            <person name="Taib N."/>
            <person name="Dubost A."/>
            <person name="Castro-Garcia L."/>
            <person name="Imbaud O."/>
            <person name="Abrouk D."/>
            <person name="Fournier P."/>
            <person name="Briolay J."/>
            <person name="Nguyen A."/>
            <person name="Normand P."/>
            <person name="Fernandez M.P."/>
            <person name="Brochier-Armanet C."/>
            <person name="Herrera-Belaroussi A."/>
        </authorList>
    </citation>
    <scope>NUCLEOTIDE SEQUENCE [LARGE SCALE GENOMIC DNA]</scope>
    <source>
        <strain evidence="2 3">AvVan</strain>
    </source>
</reference>